<feature type="non-terminal residue" evidence="1">
    <location>
        <position position="65"/>
    </location>
</feature>
<protein>
    <submittedName>
        <fullName evidence="1">Uncharacterized protein</fullName>
    </submittedName>
</protein>
<dbReference type="EMBL" id="PKMF04000536">
    <property type="protein sequence ID" value="KAK7826794.1"/>
    <property type="molecule type" value="Genomic_DNA"/>
</dbReference>
<accession>A0AAW0JJ81</accession>
<proteinExistence type="predicted"/>
<evidence type="ECO:0000313" key="1">
    <source>
        <dbReference type="EMBL" id="KAK7826794.1"/>
    </source>
</evidence>
<name>A0AAW0JJ81_QUESU</name>
<organism evidence="1 2">
    <name type="scientific">Quercus suber</name>
    <name type="common">Cork oak</name>
    <dbReference type="NCBI Taxonomy" id="58331"/>
    <lineage>
        <taxon>Eukaryota</taxon>
        <taxon>Viridiplantae</taxon>
        <taxon>Streptophyta</taxon>
        <taxon>Embryophyta</taxon>
        <taxon>Tracheophyta</taxon>
        <taxon>Spermatophyta</taxon>
        <taxon>Magnoliopsida</taxon>
        <taxon>eudicotyledons</taxon>
        <taxon>Gunneridae</taxon>
        <taxon>Pentapetalae</taxon>
        <taxon>rosids</taxon>
        <taxon>fabids</taxon>
        <taxon>Fagales</taxon>
        <taxon>Fagaceae</taxon>
        <taxon>Quercus</taxon>
    </lineage>
</organism>
<gene>
    <name evidence="1" type="ORF">CFP56_031701</name>
</gene>
<evidence type="ECO:0000313" key="2">
    <source>
        <dbReference type="Proteomes" id="UP000237347"/>
    </source>
</evidence>
<comment type="caution">
    <text evidence="1">The sequence shown here is derived from an EMBL/GenBank/DDBJ whole genome shotgun (WGS) entry which is preliminary data.</text>
</comment>
<sequence>MPFFLCEACRHRQPANPLPNDNVFGIEYFMDQQEFQTQGVCIVTGNYYYSNPPEIFQQKASQQII</sequence>
<keyword evidence="2" id="KW-1185">Reference proteome</keyword>
<dbReference type="Proteomes" id="UP000237347">
    <property type="component" value="Unassembled WGS sequence"/>
</dbReference>
<dbReference type="AlphaFoldDB" id="A0AAW0JJ81"/>
<reference evidence="1 2" key="1">
    <citation type="journal article" date="2018" name="Sci. Data">
        <title>The draft genome sequence of cork oak.</title>
        <authorList>
            <person name="Ramos A.M."/>
            <person name="Usie A."/>
            <person name="Barbosa P."/>
            <person name="Barros P.M."/>
            <person name="Capote T."/>
            <person name="Chaves I."/>
            <person name="Simoes F."/>
            <person name="Abreu I."/>
            <person name="Carrasquinho I."/>
            <person name="Faro C."/>
            <person name="Guimaraes J.B."/>
            <person name="Mendonca D."/>
            <person name="Nobrega F."/>
            <person name="Rodrigues L."/>
            <person name="Saibo N.J.M."/>
            <person name="Varela M.C."/>
            <person name="Egas C."/>
            <person name="Matos J."/>
            <person name="Miguel C.M."/>
            <person name="Oliveira M.M."/>
            <person name="Ricardo C.P."/>
            <person name="Goncalves S."/>
        </authorList>
    </citation>
    <scope>NUCLEOTIDE SEQUENCE [LARGE SCALE GENOMIC DNA]</scope>
    <source>
        <strain evidence="2">cv. HL8</strain>
    </source>
</reference>